<dbReference type="EMBL" id="AHGT01000064">
    <property type="protein sequence ID" value="ESU35910.1"/>
    <property type="molecule type" value="Genomic_DNA"/>
</dbReference>
<name>V6TG46_GIAIN</name>
<dbReference type="VEuPathDB" id="GiardiaDB:GL50803_0026917"/>
<dbReference type="AlphaFoldDB" id="V6TG46"/>
<gene>
    <name evidence="2" type="ORF">DHA2_151558</name>
</gene>
<reference evidence="3" key="1">
    <citation type="submission" date="2012-02" db="EMBL/GenBank/DDBJ databases">
        <title>Genome sequencing of Giardia lamblia Genotypes A2 and B isolates (DH and GS) and comparative analysis with the genomes of Genotypes A1 and E (WB and Pig).</title>
        <authorList>
            <person name="Adam R."/>
            <person name="Dahlstrom E."/>
            <person name="Martens C."/>
            <person name="Bruno D."/>
            <person name="Barbian K."/>
            <person name="Porcella S.F."/>
            <person name="Nash T."/>
        </authorList>
    </citation>
    <scope>NUCLEOTIDE SEQUENCE</scope>
    <source>
        <strain evidence="3">DH</strain>
    </source>
</reference>
<evidence type="ECO:0000313" key="3">
    <source>
        <dbReference type="Proteomes" id="UP000018320"/>
    </source>
</evidence>
<sequence length="228" mass="25114">MCIYAGLKMHLEDLSSLSKLGVSIAMKITGVSILSVLSLFMVINRPEYLPSISEAAAKGIPRLVNSIGVGLGGFLFFVSGALWLIYGYKQTEGWAVHAKILFTFMVHSVSSFCLISQAVIPIKLREETCIHRVFAAIFFLTAFLLCYLLESIEKAIHEVCASVRLLRSALLFLGVSAMLFGGNLATAWGNFMSHSPKMAELRILTGFSCIQYVIVFSLLLYMYTFGLS</sequence>
<dbReference type="VEuPathDB" id="GiardiaDB:QR46_1017"/>
<feature type="transmembrane region" description="Helical" evidence="1">
    <location>
        <begin position="100"/>
        <end position="120"/>
    </location>
</feature>
<comment type="caution">
    <text evidence="2">The sequence shown here is derived from an EMBL/GenBank/DDBJ whole genome shotgun (WGS) entry which is preliminary data.</text>
</comment>
<feature type="transmembrane region" description="Helical" evidence="1">
    <location>
        <begin position="63"/>
        <end position="88"/>
    </location>
</feature>
<dbReference type="VEuPathDB" id="GiardiaDB:GL50581_1050"/>
<feature type="transmembrane region" description="Helical" evidence="1">
    <location>
        <begin position="170"/>
        <end position="191"/>
    </location>
</feature>
<proteinExistence type="predicted"/>
<keyword evidence="1" id="KW-0472">Membrane</keyword>
<dbReference type="Proteomes" id="UP000018320">
    <property type="component" value="Unassembled WGS sequence"/>
</dbReference>
<evidence type="ECO:0000256" key="1">
    <source>
        <dbReference type="SAM" id="Phobius"/>
    </source>
</evidence>
<accession>V6TG46</accession>
<reference evidence="2 3" key="2">
    <citation type="journal article" date="2013" name="Genome Biol. Evol.">
        <title>Genome sequencing of Giardia lamblia genotypes A2 and B isolates (DH and GS) and comparative analysis with the genomes of genotypes A1 and E (WB and Pig).</title>
        <authorList>
            <person name="Adam R.D."/>
            <person name="Dahlstrom E.W."/>
            <person name="Martens C.A."/>
            <person name="Bruno D.P."/>
            <person name="Barbian K.D."/>
            <person name="Ricklefs S.M."/>
            <person name="Hernandez M.M."/>
            <person name="Narla N.P."/>
            <person name="Patel R.B."/>
            <person name="Porcella S.F."/>
            <person name="Nash T.E."/>
        </authorList>
    </citation>
    <scope>NUCLEOTIDE SEQUENCE [LARGE SCALE GENOMIC DNA]</scope>
    <source>
        <strain evidence="2 3">DH</strain>
    </source>
</reference>
<keyword evidence="1" id="KW-1133">Transmembrane helix</keyword>
<feature type="transmembrane region" description="Helical" evidence="1">
    <location>
        <begin position="132"/>
        <end position="150"/>
    </location>
</feature>
<feature type="transmembrane region" description="Helical" evidence="1">
    <location>
        <begin position="20"/>
        <end position="43"/>
    </location>
</feature>
<protein>
    <submittedName>
        <fullName evidence="2">Uncharacterized protein</fullName>
    </submittedName>
</protein>
<dbReference type="VEuPathDB" id="GiardiaDB:DHA2_151558"/>
<evidence type="ECO:0000313" key="2">
    <source>
        <dbReference type="EMBL" id="ESU35910.1"/>
    </source>
</evidence>
<keyword evidence="1" id="KW-0812">Transmembrane</keyword>
<organism evidence="2 3">
    <name type="scientific">Giardia intestinalis</name>
    <name type="common">Giardia lamblia</name>
    <dbReference type="NCBI Taxonomy" id="5741"/>
    <lineage>
        <taxon>Eukaryota</taxon>
        <taxon>Metamonada</taxon>
        <taxon>Diplomonadida</taxon>
        <taxon>Hexamitidae</taxon>
        <taxon>Giardiinae</taxon>
        <taxon>Giardia</taxon>
    </lineage>
</organism>
<feature type="transmembrane region" description="Helical" evidence="1">
    <location>
        <begin position="203"/>
        <end position="223"/>
    </location>
</feature>